<feature type="region of interest" description="Disordered" evidence="9">
    <location>
        <begin position="527"/>
        <end position="556"/>
    </location>
</feature>
<dbReference type="InterPro" id="IPR048634">
    <property type="entry name" value="SecD_SecF_C"/>
</dbReference>
<evidence type="ECO:0000256" key="7">
    <source>
        <dbReference type="ARBA" id="ARBA00023010"/>
    </source>
</evidence>
<evidence type="ECO:0000256" key="10">
    <source>
        <dbReference type="SAM" id="Phobius"/>
    </source>
</evidence>
<feature type="transmembrane region" description="Helical" evidence="10">
    <location>
        <begin position="464"/>
        <end position="488"/>
    </location>
</feature>
<dbReference type="InterPro" id="IPR055344">
    <property type="entry name" value="SecD_SecF_C_bact"/>
</dbReference>
<keyword evidence="5" id="KW-0653">Protein transport</keyword>
<dbReference type="Gene3D" id="1.20.1640.10">
    <property type="entry name" value="Multidrug efflux transporter AcrB transmembrane domain"/>
    <property type="match status" value="1"/>
</dbReference>
<dbReference type="InterPro" id="IPR048631">
    <property type="entry name" value="SecD_1st"/>
</dbReference>
<dbReference type="Pfam" id="PF22599">
    <property type="entry name" value="SecDF_P1_head"/>
    <property type="match status" value="1"/>
</dbReference>
<evidence type="ECO:0000259" key="12">
    <source>
        <dbReference type="Pfam" id="PF21760"/>
    </source>
</evidence>
<protein>
    <submittedName>
        <fullName evidence="14">Unannotated protein</fullName>
    </submittedName>
</protein>
<feature type="transmembrane region" description="Helical" evidence="10">
    <location>
        <begin position="440"/>
        <end position="458"/>
    </location>
</feature>
<keyword evidence="6 10" id="KW-1133">Transmembrane helix</keyword>
<feature type="domain" description="Protein translocase subunit SecDF P1" evidence="12">
    <location>
        <begin position="73"/>
        <end position="129"/>
    </location>
</feature>
<evidence type="ECO:0000259" key="11">
    <source>
        <dbReference type="Pfam" id="PF02355"/>
    </source>
</evidence>
<dbReference type="HAMAP" id="MF_01463_B">
    <property type="entry name" value="SecD_B"/>
    <property type="match status" value="1"/>
</dbReference>
<feature type="domain" description="SecDF P1 head subdomain" evidence="13">
    <location>
        <begin position="201"/>
        <end position="315"/>
    </location>
</feature>
<feature type="domain" description="Protein export membrane protein SecD/SecF C-terminal" evidence="11">
    <location>
        <begin position="316"/>
        <end position="491"/>
    </location>
</feature>
<name>A0A6J7KVH3_9ZZZZ</name>
<feature type="transmembrane region" description="Helical" evidence="10">
    <location>
        <begin position="329"/>
        <end position="351"/>
    </location>
</feature>
<proteinExistence type="inferred from homology"/>
<dbReference type="SUPFAM" id="SSF82866">
    <property type="entry name" value="Multidrug efflux transporter AcrB transmembrane domain"/>
    <property type="match status" value="1"/>
</dbReference>
<dbReference type="EMBL" id="CAFBNO010000057">
    <property type="protein sequence ID" value="CAB4959727.1"/>
    <property type="molecule type" value="Genomic_DNA"/>
</dbReference>
<keyword evidence="2" id="KW-0813">Transport</keyword>
<dbReference type="Gene3D" id="3.30.1360.200">
    <property type="match status" value="1"/>
</dbReference>
<evidence type="ECO:0000256" key="3">
    <source>
        <dbReference type="ARBA" id="ARBA00022475"/>
    </source>
</evidence>
<dbReference type="GO" id="GO:0005886">
    <property type="term" value="C:plasma membrane"/>
    <property type="evidence" value="ECO:0007669"/>
    <property type="project" value="UniProtKB-SubCell"/>
</dbReference>
<feature type="transmembrane region" description="Helical" evidence="10">
    <location>
        <begin position="389"/>
        <end position="412"/>
    </location>
</feature>
<evidence type="ECO:0000256" key="8">
    <source>
        <dbReference type="ARBA" id="ARBA00023136"/>
    </source>
</evidence>
<reference evidence="14" key="1">
    <citation type="submission" date="2020-05" db="EMBL/GenBank/DDBJ databases">
        <authorList>
            <person name="Chiriac C."/>
            <person name="Salcher M."/>
            <person name="Ghai R."/>
            <person name="Kavagutti S V."/>
        </authorList>
    </citation>
    <scope>NUCLEOTIDE SEQUENCE</scope>
</reference>
<organism evidence="14">
    <name type="scientific">freshwater metagenome</name>
    <dbReference type="NCBI Taxonomy" id="449393"/>
    <lineage>
        <taxon>unclassified sequences</taxon>
        <taxon>metagenomes</taxon>
        <taxon>ecological metagenomes</taxon>
    </lineage>
</organism>
<dbReference type="InterPro" id="IPR022813">
    <property type="entry name" value="SecD/SecF_arch_bac"/>
</dbReference>
<dbReference type="PANTHER" id="PTHR30081">
    <property type="entry name" value="PROTEIN-EXPORT MEMBRANE PROTEIN SEC"/>
    <property type="match status" value="1"/>
</dbReference>
<dbReference type="Pfam" id="PF21760">
    <property type="entry name" value="SecD_1st"/>
    <property type="match status" value="1"/>
</dbReference>
<dbReference type="InterPro" id="IPR054384">
    <property type="entry name" value="SecDF_P1_head"/>
</dbReference>
<dbReference type="NCBIfam" id="TIGR00916">
    <property type="entry name" value="2A0604s01"/>
    <property type="match status" value="1"/>
</dbReference>
<dbReference type="PANTHER" id="PTHR30081:SF1">
    <property type="entry name" value="PROTEIN TRANSLOCASE SUBUNIT SECD"/>
    <property type="match status" value="1"/>
</dbReference>
<dbReference type="NCBIfam" id="TIGR01129">
    <property type="entry name" value="secD"/>
    <property type="match status" value="1"/>
</dbReference>
<sequence>MAESTFKRSARKKLLWLATLIVLLTAVIGAAPSLFGEKDASFTPQLALDLQGGTSMILKPVYQIGTNGSAEQLQQAVEIIRQRIDSTGVSEAQITTSGDSAIIVSVPGDTSTALENLVSQSARMVFRPVLVASSGATATVVTKGKPSTPIATSSATPTNPSDLNIVDAATQATYEQLVCSKDFKIAGNPIDSKPLVTCNRDMTEKYILGPVEVDGTEISDAQATTETVGQVSTNNWLVNLTFKSTGSTQFADTTTRLFGLSDPRNRFAVTLDGLVVTAPKVNGVISGGQAQITGTFTQQDATSLADQLKYGSLPIQFQVDNTEKVSATLGVASLNAGLLAGLIGLILVVIYSLFQYRALAAVTMGSLIVAAGLTYLVICYLSWRSGYRLSLAGVAGLIVAIGITVDSFIVYFERVRDELRDGRALAGAVEAGWKRAIRTITVSDGVSLLAAVTLYLLTVGNVRGFAFTLLITTLIDLIVVLLFTHPLLQLISGNRFFLSGNKWSGFDSKTLTTGGYIGRGKFREPENTAKAKKSANEVAKRQTIAERKSAGQEGTK</sequence>
<accession>A0A6J7KVH3</accession>
<evidence type="ECO:0000256" key="2">
    <source>
        <dbReference type="ARBA" id="ARBA00022448"/>
    </source>
</evidence>
<keyword evidence="4 10" id="KW-0812">Transmembrane</keyword>
<dbReference type="Gene3D" id="3.30.70.3400">
    <property type="match status" value="1"/>
</dbReference>
<evidence type="ECO:0000256" key="6">
    <source>
        <dbReference type="ARBA" id="ARBA00022989"/>
    </source>
</evidence>
<dbReference type="Pfam" id="PF02355">
    <property type="entry name" value="SecD_SecF_C"/>
    <property type="match status" value="1"/>
</dbReference>
<evidence type="ECO:0000256" key="9">
    <source>
        <dbReference type="SAM" id="MobiDB-lite"/>
    </source>
</evidence>
<comment type="subcellular location">
    <subcellularLocation>
        <location evidence="1">Cell membrane</location>
        <topology evidence="1">Multi-pass membrane protein</topology>
    </subcellularLocation>
</comment>
<feature type="transmembrane region" description="Helical" evidence="10">
    <location>
        <begin position="358"/>
        <end position="383"/>
    </location>
</feature>
<dbReference type="GO" id="GO:0006886">
    <property type="term" value="P:intracellular protein transport"/>
    <property type="evidence" value="ECO:0007669"/>
    <property type="project" value="InterPro"/>
</dbReference>
<evidence type="ECO:0000313" key="14">
    <source>
        <dbReference type="EMBL" id="CAB4959727.1"/>
    </source>
</evidence>
<evidence type="ECO:0000259" key="13">
    <source>
        <dbReference type="Pfam" id="PF22599"/>
    </source>
</evidence>
<gene>
    <name evidence="14" type="ORF">UFOPK3837_00985</name>
</gene>
<keyword evidence="7" id="KW-0811">Translocation</keyword>
<dbReference type="InterPro" id="IPR005791">
    <property type="entry name" value="SecD"/>
</dbReference>
<dbReference type="AlphaFoldDB" id="A0A6J7KVH3"/>
<dbReference type="GO" id="GO:0015450">
    <property type="term" value="F:protein-transporting ATPase activity"/>
    <property type="evidence" value="ECO:0007669"/>
    <property type="project" value="InterPro"/>
</dbReference>
<evidence type="ECO:0000256" key="4">
    <source>
        <dbReference type="ARBA" id="ARBA00022692"/>
    </source>
</evidence>
<evidence type="ECO:0000256" key="1">
    <source>
        <dbReference type="ARBA" id="ARBA00004651"/>
    </source>
</evidence>
<evidence type="ECO:0000256" key="5">
    <source>
        <dbReference type="ARBA" id="ARBA00022927"/>
    </source>
</evidence>
<keyword evidence="3" id="KW-1003">Cell membrane</keyword>
<keyword evidence="8 10" id="KW-0472">Membrane</keyword>